<keyword evidence="2" id="KW-0614">Plasmid</keyword>
<feature type="compositionally biased region" description="Gly residues" evidence="1">
    <location>
        <begin position="12"/>
        <end position="22"/>
    </location>
</feature>
<protein>
    <submittedName>
        <fullName evidence="2">Uncharacterized protein</fullName>
    </submittedName>
</protein>
<dbReference type="AlphaFoldDB" id="G8XDN4"/>
<evidence type="ECO:0000313" key="3">
    <source>
        <dbReference type="Proteomes" id="UP000007842"/>
    </source>
</evidence>
<dbReference type="KEGG" id="scy:SCATT_p00350"/>
<gene>
    <name evidence="2" type="ordered locus">SCATT_p00350</name>
</gene>
<evidence type="ECO:0000313" key="2">
    <source>
        <dbReference type="EMBL" id="AEW98228.1"/>
    </source>
</evidence>
<evidence type="ECO:0000256" key="1">
    <source>
        <dbReference type="SAM" id="MobiDB-lite"/>
    </source>
</evidence>
<name>G8XDN4_STREN</name>
<sequence length="64" mass="6710">MAAFLIDKRAAVGGGGGGGGGPREGDHADARLLRRNPVRPARSTYGRPMGVPGHQGTVWPFRSR</sequence>
<feature type="region of interest" description="Disordered" evidence="1">
    <location>
        <begin position="9"/>
        <end position="64"/>
    </location>
</feature>
<keyword evidence="3" id="KW-1185">Reference proteome</keyword>
<geneLocation type="plasmid" evidence="2 3">
    <name>pSCATT</name>
</geneLocation>
<organism evidence="2 3">
    <name type="scientific">Streptantibioticus cattleyicolor (strain ATCC 35852 / DSM 46488 / JCM 4925 / NBRC 14057 / NRRL 8057)</name>
    <name type="common">Streptomyces cattleya</name>
    <dbReference type="NCBI Taxonomy" id="1003195"/>
    <lineage>
        <taxon>Bacteria</taxon>
        <taxon>Bacillati</taxon>
        <taxon>Actinomycetota</taxon>
        <taxon>Actinomycetes</taxon>
        <taxon>Kitasatosporales</taxon>
        <taxon>Streptomycetaceae</taxon>
        <taxon>Streptantibioticus</taxon>
    </lineage>
</organism>
<dbReference type="HOGENOM" id="CLU_2865768_0_0_11"/>
<dbReference type="Proteomes" id="UP000007842">
    <property type="component" value="Plasmid pSCATT"/>
</dbReference>
<reference evidence="3" key="1">
    <citation type="submission" date="2011-12" db="EMBL/GenBank/DDBJ databases">
        <title>Complete genome sequence of Streptomyces cattleya strain DSM 46488.</title>
        <authorList>
            <person name="Ou H.-Y."/>
            <person name="Li P."/>
            <person name="Zhao C."/>
            <person name="O'Hagan D."/>
            <person name="Deng Z."/>
        </authorList>
    </citation>
    <scope>NUCLEOTIDE SEQUENCE [LARGE SCALE GENOMIC DNA]</scope>
    <source>
        <strain evidence="3">ATCC 35852 / DSM 46488 / JCM 4925 / NBRC 14057 / NRRL 8057</strain>
        <plasmid evidence="3">Plasmid pSCATT</plasmid>
    </source>
</reference>
<proteinExistence type="predicted"/>
<feature type="compositionally biased region" description="Basic and acidic residues" evidence="1">
    <location>
        <begin position="23"/>
        <end position="32"/>
    </location>
</feature>
<accession>G8XDN4</accession>
<dbReference type="EMBL" id="CP003229">
    <property type="protein sequence ID" value="AEW98228.1"/>
    <property type="molecule type" value="Genomic_DNA"/>
</dbReference>